<feature type="transmembrane region" description="Helical" evidence="1">
    <location>
        <begin position="237"/>
        <end position="263"/>
    </location>
</feature>
<dbReference type="EMBL" id="WFLN01000006">
    <property type="protein sequence ID" value="KAB8031007.1"/>
    <property type="molecule type" value="Genomic_DNA"/>
</dbReference>
<feature type="transmembrane region" description="Helical" evidence="1">
    <location>
        <begin position="186"/>
        <end position="208"/>
    </location>
</feature>
<evidence type="ECO:0000313" key="2">
    <source>
        <dbReference type="EMBL" id="KAB8031007.1"/>
    </source>
</evidence>
<gene>
    <name evidence="2" type="ORF">GCL57_08550</name>
</gene>
<feature type="transmembrane region" description="Helical" evidence="1">
    <location>
        <begin position="379"/>
        <end position="397"/>
    </location>
</feature>
<name>A0A833JE06_9BACT</name>
<proteinExistence type="predicted"/>
<feature type="transmembrane region" description="Helical" evidence="1">
    <location>
        <begin position="305"/>
        <end position="326"/>
    </location>
</feature>
<dbReference type="Proteomes" id="UP000442694">
    <property type="component" value="Unassembled WGS sequence"/>
</dbReference>
<sequence length="448" mass="50195">MKTTFIQKMIALWKEFLPLSVSDVTMALGDPLVNTTLAQMPHSQTNLASLGIVKSFVVLFESPIIMMLHASNALSGDKGAREALWRFVLISCISLTVLLSLLAIPFIFFPIMQYIIGVSNEISKTAHKILLCLLFWPASIALRRYFQGILIIHGQLKTIARAGLLRLLVLFFCLVVGYLLHVQSSYLAGCSLMLAVASETIVIFLASIKYKNSFLETKININEKYSYPKTIKEIWNYYWPLAHSMVLVWGGRSLMIVCLARAVDSSLALAIWPAAWSLILVFSNTTRMIQQVIIRNKDKYHPADFIIFALSVGTFLSALLLFLSISRFGKNLLISFVGQNAFLLDGMQRVLMICFCIPILIAIQNVLQGFLISSSKTNFINRATLFGTGILLISVYIGILLQYLGASVAGFSMVIALMLEILILTTQIPWKFYIHKYAQQQTIQEKVL</sequence>
<keyword evidence="1" id="KW-0472">Membrane</keyword>
<feature type="transmembrane region" description="Helical" evidence="1">
    <location>
        <begin position="83"/>
        <end position="116"/>
    </location>
</feature>
<feature type="transmembrane region" description="Helical" evidence="1">
    <location>
        <begin position="128"/>
        <end position="146"/>
    </location>
</feature>
<feature type="transmembrane region" description="Helical" evidence="1">
    <location>
        <begin position="346"/>
        <end position="367"/>
    </location>
</feature>
<accession>A0A833JE06</accession>
<feature type="transmembrane region" description="Helical" evidence="1">
    <location>
        <begin position="158"/>
        <end position="180"/>
    </location>
</feature>
<protein>
    <recommendedName>
        <fullName evidence="4">Na+-driven multidrug efflux pump</fullName>
    </recommendedName>
</protein>
<feature type="transmembrane region" description="Helical" evidence="1">
    <location>
        <begin position="269"/>
        <end position="285"/>
    </location>
</feature>
<keyword evidence="1" id="KW-0812">Transmembrane</keyword>
<comment type="caution">
    <text evidence="2">The sequence shown here is derived from an EMBL/GenBank/DDBJ whole genome shotgun (WGS) entry which is preliminary data.</text>
</comment>
<keyword evidence="3" id="KW-1185">Reference proteome</keyword>
<evidence type="ECO:0000313" key="3">
    <source>
        <dbReference type="Proteomes" id="UP000442694"/>
    </source>
</evidence>
<feature type="transmembrane region" description="Helical" evidence="1">
    <location>
        <begin position="403"/>
        <end position="424"/>
    </location>
</feature>
<organism evidence="2 3">
    <name type="scientific">Fluviispira multicolorata</name>
    <dbReference type="NCBI Taxonomy" id="2654512"/>
    <lineage>
        <taxon>Bacteria</taxon>
        <taxon>Pseudomonadati</taxon>
        <taxon>Bdellovibrionota</taxon>
        <taxon>Oligoflexia</taxon>
        <taxon>Silvanigrellales</taxon>
        <taxon>Silvanigrellaceae</taxon>
        <taxon>Fluviispira</taxon>
    </lineage>
</organism>
<dbReference type="AlphaFoldDB" id="A0A833JE06"/>
<reference evidence="2 3" key="1">
    <citation type="submission" date="2019-10" db="EMBL/GenBank/DDBJ databases">
        <title>New genus of Silvanigrellaceae.</title>
        <authorList>
            <person name="Pitt A."/>
            <person name="Hahn M.W."/>
        </authorList>
    </citation>
    <scope>NUCLEOTIDE SEQUENCE [LARGE SCALE GENOMIC DNA]</scope>
    <source>
        <strain evidence="2 3">33A1-SZDP</strain>
    </source>
</reference>
<keyword evidence="1" id="KW-1133">Transmembrane helix</keyword>
<evidence type="ECO:0008006" key="4">
    <source>
        <dbReference type="Google" id="ProtNLM"/>
    </source>
</evidence>
<evidence type="ECO:0000256" key="1">
    <source>
        <dbReference type="SAM" id="Phobius"/>
    </source>
</evidence>
<dbReference type="RefSeq" id="WP_152212933.1">
    <property type="nucleotide sequence ID" value="NZ_WFLN01000006.1"/>
</dbReference>